<proteinExistence type="predicted"/>
<gene>
    <name evidence="1" type="ORF">FHS48_000048</name>
</gene>
<reference evidence="1 2" key="1">
    <citation type="submission" date="2020-08" db="EMBL/GenBank/DDBJ databases">
        <title>Genomic Encyclopedia of Type Strains, Phase IV (KMG-IV): sequencing the most valuable type-strain genomes for metagenomic binning, comparative biology and taxonomic classification.</title>
        <authorList>
            <person name="Goeker M."/>
        </authorList>
    </citation>
    <scope>NUCLEOTIDE SEQUENCE [LARGE SCALE GENOMIC DNA]</scope>
    <source>
        <strain evidence="1 2">DSM 11590</strain>
    </source>
</reference>
<evidence type="ECO:0000313" key="1">
    <source>
        <dbReference type="EMBL" id="MBB6208667.1"/>
    </source>
</evidence>
<protein>
    <submittedName>
        <fullName evidence="1">Uncharacterized protein</fullName>
    </submittedName>
</protein>
<comment type="caution">
    <text evidence="1">The sequence shown here is derived from an EMBL/GenBank/DDBJ whole genome shotgun (WGS) entry which is preliminary data.</text>
</comment>
<organism evidence="1 2">
    <name type="scientific">Novispirillum itersonii</name>
    <name type="common">Aquaspirillum itersonii</name>
    <dbReference type="NCBI Taxonomy" id="189"/>
    <lineage>
        <taxon>Bacteria</taxon>
        <taxon>Pseudomonadati</taxon>
        <taxon>Pseudomonadota</taxon>
        <taxon>Alphaproteobacteria</taxon>
        <taxon>Rhodospirillales</taxon>
        <taxon>Novispirillaceae</taxon>
        <taxon>Novispirillum</taxon>
    </lineage>
</organism>
<accession>A0A7X0DLY7</accession>
<keyword evidence="2" id="KW-1185">Reference proteome</keyword>
<sequence length="149" mass="16336">MTDPEIRRAPLLTRPTPAPGLDAVAVLWRTLSGGTAVQVRFVPDRHVLAAGAWEAYTTLLDQPEHGFAADIPERLAAAVLSDCANQLVPRWLEVTVTRHSGPPETAGHRVRLEERQPGWANPDLMNRLYTDDAIGSALRPLPRLPETPV</sequence>
<dbReference type="RefSeq" id="WP_184259833.1">
    <property type="nucleotide sequence ID" value="NZ_JACIIX010000001.1"/>
</dbReference>
<dbReference type="Proteomes" id="UP000544872">
    <property type="component" value="Unassembled WGS sequence"/>
</dbReference>
<evidence type="ECO:0000313" key="2">
    <source>
        <dbReference type="Proteomes" id="UP000544872"/>
    </source>
</evidence>
<dbReference type="AlphaFoldDB" id="A0A7X0DLY7"/>
<name>A0A7X0DLY7_NOVIT</name>
<dbReference type="EMBL" id="JACIIX010000001">
    <property type="protein sequence ID" value="MBB6208667.1"/>
    <property type="molecule type" value="Genomic_DNA"/>
</dbReference>